<keyword evidence="4 5" id="KW-0472">Membrane</keyword>
<gene>
    <name evidence="6" type="ORF">EV666_10410</name>
</gene>
<comment type="caution">
    <text evidence="6">The sequence shown here is derived from an EMBL/GenBank/DDBJ whole genome shotgun (WGS) entry which is preliminary data.</text>
</comment>
<dbReference type="AlphaFoldDB" id="A0A4R2GTU5"/>
<dbReference type="SUPFAM" id="SSF161084">
    <property type="entry name" value="MAPEG domain-like"/>
    <property type="match status" value="1"/>
</dbReference>
<feature type="transmembrane region" description="Helical" evidence="5">
    <location>
        <begin position="116"/>
        <end position="138"/>
    </location>
</feature>
<keyword evidence="3 5" id="KW-1133">Transmembrane helix</keyword>
<feature type="transmembrane region" description="Helical" evidence="5">
    <location>
        <begin position="59"/>
        <end position="79"/>
    </location>
</feature>
<reference evidence="6 7" key="1">
    <citation type="submission" date="2019-03" db="EMBL/GenBank/DDBJ databases">
        <title>Genomic Encyclopedia of Type Strains, Phase IV (KMG-IV): sequencing the most valuable type-strain genomes for metagenomic binning, comparative biology and taxonomic classification.</title>
        <authorList>
            <person name="Goeker M."/>
        </authorList>
    </citation>
    <scope>NUCLEOTIDE SEQUENCE [LARGE SCALE GENOMIC DNA]</scope>
    <source>
        <strain evidence="6 7">DSM 22958</strain>
    </source>
</reference>
<evidence type="ECO:0000256" key="1">
    <source>
        <dbReference type="ARBA" id="ARBA00004370"/>
    </source>
</evidence>
<dbReference type="GO" id="GO:0016020">
    <property type="term" value="C:membrane"/>
    <property type="evidence" value="ECO:0007669"/>
    <property type="project" value="UniProtKB-SubCell"/>
</dbReference>
<sequence>MSVQAILLPVFVLVILTFVLLFMLAGSRRRALSHGEVRERDVTLNPDNWPDDARRLNNAYGNALAMPALFYALVILALITRKADLLFVVLEWVYVVARIIQAAIHVRGGRMLARGAAFGVSVFVLIIMWGIFAVRILFAAG</sequence>
<dbReference type="EMBL" id="SLWL01000004">
    <property type="protein sequence ID" value="TCO14060.1"/>
    <property type="molecule type" value="Genomic_DNA"/>
</dbReference>
<evidence type="ECO:0008006" key="8">
    <source>
        <dbReference type="Google" id="ProtNLM"/>
    </source>
</evidence>
<dbReference type="Proteomes" id="UP000294881">
    <property type="component" value="Unassembled WGS sequence"/>
</dbReference>
<feature type="transmembrane region" description="Helical" evidence="5">
    <location>
        <begin position="85"/>
        <end position="104"/>
    </location>
</feature>
<name>A0A4R2GTU5_9HYPH</name>
<feature type="transmembrane region" description="Helical" evidence="5">
    <location>
        <begin position="6"/>
        <end position="25"/>
    </location>
</feature>
<evidence type="ECO:0000313" key="6">
    <source>
        <dbReference type="EMBL" id="TCO14060.1"/>
    </source>
</evidence>
<keyword evidence="2 5" id="KW-0812">Transmembrane</keyword>
<evidence type="ECO:0000256" key="4">
    <source>
        <dbReference type="ARBA" id="ARBA00023136"/>
    </source>
</evidence>
<proteinExistence type="predicted"/>
<evidence type="ECO:0000313" key="7">
    <source>
        <dbReference type="Proteomes" id="UP000294881"/>
    </source>
</evidence>
<dbReference type="InterPro" id="IPR001129">
    <property type="entry name" value="Membr-assoc_MAPEG"/>
</dbReference>
<dbReference type="RefSeq" id="WP_132004698.1">
    <property type="nucleotide sequence ID" value="NZ_JBHUNN010000002.1"/>
</dbReference>
<dbReference type="InterPro" id="IPR023352">
    <property type="entry name" value="MAPEG-like_dom_sf"/>
</dbReference>
<dbReference type="Pfam" id="PF01124">
    <property type="entry name" value="MAPEG"/>
    <property type="match status" value="1"/>
</dbReference>
<organism evidence="6 7">
    <name type="scientific">Camelimonas lactis</name>
    <dbReference type="NCBI Taxonomy" id="659006"/>
    <lineage>
        <taxon>Bacteria</taxon>
        <taxon>Pseudomonadati</taxon>
        <taxon>Pseudomonadota</taxon>
        <taxon>Alphaproteobacteria</taxon>
        <taxon>Hyphomicrobiales</taxon>
        <taxon>Chelatococcaceae</taxon>
        <taxon>Camelimonas</taxon>
    </lineage>
</organism>
<protein>
    <recommendedName>
        <fullName evidence="8">MAPEG family protein</fullName>
    </recommendedName>
</protein>
<comment type="subcellular location">
    <subcellularLocation>
        <location evidence="1">Membrane</location>
    </subcellularLocation>
</comment>
<evidence type="ECO:0000256" key="3">
    <source>
        <dbReference type="ARBA" id="ARBA00022989"/>
    </source>
</evidence>
<evidence type="ECO:0000256" key="5">
    <source>
        <dbReference type="SAM" id="Phobius"/>
    </source>
</evidence>
<dbReference type="OrthoDB" id="5516290at2"/>
<dbReference type="Gene3D" id="1.20.120.550">
    <property type="entry name" value="Membrane associated eicosanoid/glutathione metabolism-like domain"/>
    <property type="match status" value="1"/>
</dbReference>
<accession>A0A4R2GTU5</accession>
<evidence type="ECO:0000256" key="2">
    <source>
        <dbReference type="ARBA" id="ARBA00022692"/>
    </source>
</evidence>
<keyword evidence="7" id="KW-1185">Reference proteome</keyword>